<dbReference type="InterPro" id="IPR019074">
    <property type="entry name" value="YabQ"/>
</dbReference>
<evidence type="ECO:0000313" key="3">
    <source>
        <dbReference type="Proteomes" id="UP000824002"/>
    </source>
</evidence>
<proteinExistence type="predicted"/>
<comment type="caution">
    <text evidence="2">The sequence shown here is derived from an EMBL/GenBank/DDBJ whole genome shotgun (WGS) entry which is preliminary data.</text>
</comment>
<protein>
    <submittedName>
        <fullName evidence="2">Spore cortex biosynthesis protein YabQ</fullName>
    </submittedName>
</protein>
<accession>A0A9D1FNQ1</accession>
<reference evidence="2" key="1">
    <citation type="submission" date="2020-10" db="EMBL/GenBank/DDBJ databases">
        <authorList>
            <person name="Gilroy R."/>
        </authorList>
    </citation>
    <scope>NUCLEOTIDE SEQUENCE</scope>
    <source>
        <strain evidence="2">CHK199-13235</strain>
    </source>
</reference>
<keyword evidence="1" id="KW-1133">Transmembrane helix</keyword>
<dbReference type="NCBIfam" id="TIGR02893">
    <property type="entry name" value="spore_yabQ"/>
    <property type="match status" value="1"/>
</dbReference>
<evidence type="ECO:0000256" key="1">
    <source>
        <dbReference type="SAM" id="Phobius"/>
    </source>
</evidence>
<evidence type="ECO:0000313" key="2">
    <source>
        <dbReference type="EMBL" id="HIS77186.1"/>
    </source>
</evidence>
<gene>
    <name evidence="2" type="ORF">IAB51_10345</name>
</gene>
<feature type="transmembrane region" description="Helical" evidence="1">
    <location>
        <begin position="67"/>
        <end position="95"/>
    </location>
</feature>
<dbReference type="Pfam" id="PF09578">
    <property type="entry name" value="Spore_YabQ"/>
    <property type="match status" value="1"/>
</dbReference>
<dbReference type="EMBL" id="DVJP01000068">
    <property type="protein sequence ID" value="HIS77186.1"/>
    <property type="molecule type" value="Genomic_DNA"/>
</dbReference>
<reference evidence="2" key="2">
    <citation type="journal article" date="2021" name="PeerJ">
        <title>Extensive microbial diversity within the chicken gut microbiome revealed by metagenomics and culture.</title>
        <authorList>
            <person name="Gilroy R."/>
            <person name="Ravi A."/>
            <person name="Getino M."/>
            <person name="Pursley I."/>
            <person name="Horton D.L."/>
            <person name="Alikhan N.F."/>
            <person name="Baker D."/>
            <person name="Gharbi K."/>
            <person name="Hall N."/>
            <person name="Watson M."/>
            <person name="Adriaenssens E.M."/>
            <person name="Foster-Nyarko E."/>
            <person name="Jarju S."/>
            <person name="Secka A."/>
            <person name="Antonio M."/>
            <person name="Oren A."/>
            <person name="Chaudhuri R.R."/>
            <person name="La Ragione R."/>
            <person name="Hildebrand F."/>
            <person name="Pallen M.J."/>
        </authorList>
    </citation>
    <scope>NUCLEOTIDE SEQUENCE</scope>
    <source>
        <strain evidence="2">CHK199-13235</strain>
    </source>
</reference>
<organism evidence="2 3">
    <name type="scientific">Candidatus Merdivicinus excrementipullorum</name>
    <dbReference type="NCBI Taxonomy" id="2840867"/>
    <lineage>
        <taxon>Bacteria</taxon>
        <taxon>Bacillati</taxon>
        <taxon>Bacillota</taxon>
        <taxon>Clostridia</taxon>
        <taxon>Eubacteriales</taxon>
        <taxon>Oscillospiraceae</taxon>
        <taxon>Oscillospiraceae incertae sedis</taxon>
        <taxon>Candidatus Merdivicinus</taxon>
    </lineage>
</organism>
<dbReference type="Proteomes" id="UP000824002">
    <property type="component" value="Unassembled WGS sequence"/>
</dbReference>
<feature type="transmembrane region" description="Helical" evidence="1">
    <location>
        <begin position="39"/>
        <end position="61"/>
    </location>
</feature>
<name>A0A9D1FNQ1_9FIRM</name>
<keyword evidence="1" id="KW-0812">Transmembrane</keyword>
<sequence>MGFAPETAVFFYACALGAGLGVLYDVFRLLRLVTGGKALLVFLEDLLFSFLAAGCTLYFIIEFCSGWLRLFVLAGEVLGFILYHFTVGEIVIRLFRLICRGIRFLVLGIWRKILYPPLRILSLIAQKIKHAVVAISQKFGKALFFRKLFLKLHPKMMYNKNNSNQTDTGKDG</sequence>
<feature type="transmembrane region" description="Helical" evidence="1">
    <location>
        <begin position="6"/>
        <end position="27"/>
    </location>
</feature>
<keyword evidence="1" id="KW-0472">Membrane</keyword>
<dbReference type="AlphaFoldDB" id="A0A9D1FNQ1"/>